<sequence length="277" mass="31778">MPTLREFTHFCLGSVDTRSSEVDTSPSFQQISLPDWDSRSTLDQVRSTLVPNSRSFCTMSRRALVCESSHSLCGLSCRAQFGVIVLQMFLESSCSRVFGVVVLLCEMYSRFTHFCLGSVDTRSSEVDTSPSFQQISLPDWDSRSTLDQVRSTLVPDSRRFLCPCTTRHFMDIWGYKYPCSLYPKEKRAHTLPEEPFWRLKGVFQILLHLQKLQAILSRGRTRESKGIPGEKVVVQGKGADPTEEAQEKKDFWHFRCHQSRASPIEENLHRFPSRLLN</sequence>
<gene>
    <name evidence="1" type="ORF">Taro_030271</name>
</gene>
<name>A0A843VZS9_COLES</name>
<dbReference type="Proteomes" id="UP000652761">
    <property type="component" value="Unassembled WGS sequence"/>
</dbReference>
<keyword evidence="2" id="KW-1185">Reference proteome</keyword>
<dbReference type="AlphaFoldDB" id="A0A843VZS9"/>
<reference evidence="1" key="1">
    <citation type="submission" date="2017-07" db="EMBL/GenBank/DDBJ databases">
        <title>Taro Niue Genome Assembly and Annotation.</title>
        <authorList>
            <person name="Atibalentja N."/>
            <person name="Keating K."/>
            <person name="Fields C.J."/>
        </authorList>
    </citation>
    <scope>NUCLEOTIDE SEQUENCE</scope>
    <source>
        <strain evidence="1">Niue_2</strain>
        <tissue evidence="1">Leaf</tissue>
    </source>
</reference>
<evidence type="ECO:0000313" key="1">
    <source>
        <dbReference type="EMBL" id="MQL97583.1"/>
    </source>
</evidence>
<evidence type="ECO:0000313" key="2">
    <source>
        <dbReference type="Proteomes" id="UP000652761"/>
    </source>
</evidence>
<accession>A0A843VZS9</accession>
<comment type="caution">
    <text evidence="1">The sequence shown here is derived from an EMBL/GenBank/DDBJ whole genome shotgun (WGS) entry which is preliminary data.</text>
</comment>
<dbReference type="EMBL" id="NMUH01002070">
    <property type="protein sequence ID" value="MQL97583.1"/>
    <property type="molecule type" value="Genomic_DNA"/>
</dbReference>
<proteinExistence type="predicted"/>
<protein>
    <submittedName>
        <fullName evidence="1">Uncharacterized protein</fullName>
    </submittedName>
</protein>
<organism evidence="1 2">
    <name type="scientific">Colocasia esculenta</name>
    <name type="common">Wild taro</name>
    <name type="synonym">Arum esculentum</name>
    <dbReference type="NCBI Taxonomy" id="4460"/>
    <lineage>
        <taxon>Eukaryota</taxon>
        <taxon>Viridiplantae</taxon>
        <taxon>Streptophyta</taxon>
        <taxon>Embryophyta</taxon>
        <taxon>Tracheophyta</taxon>
        <taxon>Spermatophyta</taxon>
        <taxon>Magnoliopsida</taxon>
        <taxon>Liliopsida</taxon>
        <taxon>Araceae</taxon>
        <taxon>Aroideae</taxon>
        <taxon>Colocasieae</taxon>
        <taxon>Colocasia</taxon>
    </lineage>
</organism>